<organism evidence="9 10">
    <name type="scientific">Peribacillus cavernae</name>
    <dbReference type="NCBI Taxonomy" id="1674310"/>
    <lineage>
        <taxon>Bacteria</taxon>
        <taxon>Bacillati</taxon>
        <taxon>Bacillota</taxon>
        <taxon>Bacilli</taxon>
        <taxon>Bacillales</taxon>
        <taxon>Bacillaceae</taxon>
        <taxon>Peribacillus</taxon>
    </lineage>
</organism>
<comment type="caution">
    <text evidence="9">The sequence shown here is derived from an EMBL/GenBank/DDBJ whole genome shotgun (WGS) entry which is preliminary data.</text>
</comment>
<keyword evidence="10" id="KW-1185">Reference proteome</keyword>
<accession>A0A433HX82</accession>
<evidence type="ECO:0000256" key="5">
    <source>
        <dbReference type="ARBA" id="ARBA00023004"/>
    </source>
</evidence>
<dbReference type="GO" id="GO:0006281">
    <property type="term" value="P:DNA repair"/>
    <property type="evidence" value="ECO:0007669"/>
    <property type="project" value="UniProtKB-KW"/>
</dbReference>
<dbReference type="Pfam" id="PF03167">
    <property type="entry name" value="UDG"/>
    <property type="match status" value="1"/>
</dbReference>
<sequence>MGWIVLKRKPVRAYNKDRVREICMTHLNQQLQAKKPALILCLGNVAVQSFFQNPDAEVKTLRGVWHEVNGFPTAVAYHPLAVRRRPNLRSYFMEDWDQIAERYHNGI</sequence>
<dbReference type="GO" id="GO:0046872">
    <property type="term" value="F:metal ion binding"/>
    <property type="evidence" value="ECO:0007669"/>
    <property type="project" value="UniProtKB-KW"/>
</dbReference>
<dbReference type="Gene3D" id="3.40.470.10">
    <property type="entry name" value="Uracil-DNA glycosylase-like domain"/>
    <property type="match status" value="1"/>
</dbReference>
<dbReference type="EMBL" id="RYZZ01000001">
    <property type="protein sequence ID" value="RUQ32864.1"/>
    <property type="molecule type" value="Genomic_DNA"/>
</dbReference>
<keyword evidence="5" id="KW-0408">Iron</keyword>
<evidence type="ECO:0000256" key="1">
    <source>
        <dbReference type="ARBA" id="ARBA00022485"/>
    </source>
</evidence>
<evidence type="ECO:0000313" key="10">
    <source>
        <dbReference type="Proteomes" id="UP000267430"/>
    </source>
</evidence>
<dbReference type="SUPFAM" id="SSF52141">
    <property type="entry name" value="Uracil-DNA glycosylase-like"/>
    <property type="match status" value="1"/>
</dbReference>
<keyword evidence="4" id="KW-0378">Hydrolase</keyword>
<evidence type="ECO:0000256" key="4">
    <source>
        <dbReference type="ARBA" id="ARBA00022801"/>
    </source>
</evidence>
<dbReference type="OrthoDB" id="5290748at2"/>
<evidence type="ECO:0000313" key="9">
    <source>
        <dbReference type="EMBL" id="RUQ32864.1"/>
    </source>
</evidence>
<keyword evidence="6" id="KW-0411">Iron-sulfur</keyword>
<gene>
    <name evidence="9" type="ORF">ELQ35_00860</name>
</gene>
<protein>
    <recommendedName>
        <fullName evidence="8">Uracil-DNA glycosylase-like domain-containing protein</fullName>
    </recommendedName>
</protein>
<dbReference type="AlphaFoldDB" id="A0A433HX82"/>
<feature type="domain" description="Uracil-DNA glycosylase-like" evidence="8">
    <location>
        <begin position="21"/>
        <end position="97"/>
    </location>
</feature>
<name>A0A433HX82_9BACI</name>
<dbReference type="InterPro" id="IPR036895">
    <property type="entry name" value="Uracil-DNA_glycosylase-like_sf"/>
</dbReference>
<evidence type="ECO:0000259" key="8">
    <source>
        <dbReference type="Pfam" id="PF03167"/>
    </source>
</evidence>
<dbReference type="RefSeq" id="WP_126863155.1">
    <property type="nucleotide sequence ID" value="NZ_JAUSTX010000003.1"/>
</dbReference>
<evidence type="ECO:0000256" key="3">
    <source>
        <dbReference type="ARBA" id="ARBA00022763"/>
    </source>
</evidence>
<dbReference type="GO" id="GO:0097506">
    <property type="term" value="F:deaminated base DNA N-glycosylase activity"/>
    <property type="evidence" value="ECO:0007669"/>
    <property type="project" value="UniProtKB-ARBA"/>
</dbReference>
<evidence type="ECO:0000256" key="7">
    <source>
        <dbReference type="ARBA" id="ARBA00023204"/>
    </source>
</evidence>
<dbReference type="Proteomes" id="UP000267430">
    <property type="component" value="Unassembled WGS sequence"/>
</dbReference>
<evidence type="ECO:0000256" key="6">
    <source>
        <dbReference type="ARBA" id="ARBA00023014"/>
    </source>
</evidence>
<dbReference type="InterPro" id="IPR051536">
    <property type="entry name" value="UDG_Type-4/5"/>
</dbReference>
<dbReference type="InterPro" id="IPR005122">
    <property type="entry name" value="Uracil-DNA_glycosylase-like"/>
</dbReference>
<keyword evidence="2" id="KW-0479">Metal-binding</keyword>
<keyword evidence="3" id="KW-0227">DNA damage</keyword>
<evidence type="ECO:0000256" key="2">
    <source>
        <dbReference type="ARBA" id="ARBA00022723"/>
    </source>
</evidence>
<keyword evidence="1" id="KW-0004">4Fe-4S</keyword>
<proteinExistence type="predicted"/>
<dbReference type="GO" id="GO:0051539">
    <property type="term" value="F:4 iron, 4 sulfur cluster binding"/>
    <property type="evidence" value="ECO:0007669"/>
    <property type="project" value="UniProtKB-KW"/>
</dbReference>
<dbReference type="PANTHER" id="PTHR33693">
    <property type="entry name" value="TYPE-5 URACIL-DNA GLYCOSYLASE"/>
    <property type="match status" value="1"/>
</dbReference>
<keyword evidence="7" id="KW-0234">DNA repair</keyword>
<reference evidence="9 10" key="1">
    <citation type="submission" date="2018-12" db="EMBL/GenBank/DDBJ databases">
        <title>Bacillus chawlae sp. nov., Bacillus glennii sp. nov., and Bacillus saganii sp. nov. Isolated from the Vehicle Assembly Building at Kennedy Space Center where the Viking Spacecraft were Assembled.</title>
        <authorList>
            <person name="Seuylemezian A."/>
            <person name="Vaishampayan P."/>
        </authorList>
    </citation>
    <scope>NUCLEOTIDE SEQUENCE [LARGE SCALE GENOMIC DNA]</scope>
    <source>
        <strain evidence="9 10">L5</strain>
    </source>
</reference>
<dbReference type="PANTHER" id="PTHR33693:SF1">
    <property type="entry name" value="TYPE-4 URACIL-DNA GLYCOSYLASE"/>
    <property type="match status" value="1"/>
</dbReference>